<dbReference type="EMBL" id="CP049945">
    <property type="protein sequence ID" value="QRF03560.1"/>
    <property type="molecule type" value="Genomic_DNA"/>
</dbReference>
<dbReference type="Pfam" id="PF00561">
    <property type="entry name" value="Abhydrolase_1"/>
    <property type="match status" value="1"/>
</dbReference>
<accession>A0ABX7EI07</accession>
<keyword evidence="3" id="KW-0378">Hydrolase</keyword>
<dbReference type="InterPro" id="IPR050266">
    <property type="entry name" value="AB_hydrolase_sf"/>
</dbReference>
<feature type="domain" description="AB hydrolase-1" evidence="2">
    <location>
        <begin position="44"/>
        <end position="146"/>
    </location>
</feature>
<dbReference type="Gene3D" id="3.40.50.1820">
    <property type="entry name" value="alpha/beta hydrolase"/>
    <property type="match status" value="1"/>
</dbReference>
<evidence type="ECO:0000256" key="1">
    <source>
        <dbReference type="SAM" id="MobiDB-lite"/>
    </source>
</evidence>
<evidence type="ECO:0000313" key="4">
    <source>
        <dbReference type="Proteomes" id="UP000596311"/>
    </source>
</evidence>
<dbReference type="InterPro" id="IPR000073">
    <property type="entry name" value="AB_hydrolase_1"/>
</dbReference>
<sequence length="278" mass="28554">MRDAVVTPDGDRMRWVEIPGGGGDDGGTGRGGRGERDAQPPPRVYVHGLGASSPAYFAAAATHPLLAGPRSLLIDLLGFGLSDRPIAFDYRLESHADTLATALRAAGVVGAEVVAHSMGGSVALHLAARHPELVSRLVLVDANLDPGTTPAPPGAGSSGIASFTEEEFLAGGWREVRDAIGPAWWATMRLGGLEALHRSAVHLVQDSTPPMRELLLTLPIPRTYLHPAADGPPAGTPALRAAGVAVTAVPDCGHTIMLDNLPGFATAVAEALGAPGPD</sequence>
<dbReference type="PANTHER" id="PTHR43798:SF33">
    <property type="entry name" value="HYDROLASE, PUTATIVE (AFU_ORTHOLOGUE AFUA_2G14860)-RELATED"/>
    <property type="match status" value="1"/>
</dbReference>
<keyword evidence="4" id="KW-1185">Reference proteome</keyword>
<dbReference type="RefSeq" id="WP_203215056.1">
    <property type="nucleotide sequence ID" value="NZ_CP049945.1"/>
</dbReference>
<reference evidence="3 4" key="1">
    <citation type="submission" date="2020-03" db="EMBL/GenBank/DDBJ databases">
        <title>Genome mining and metabolic profiling illuminate the polycyclic tetramate macrolactams from Streptomyces koyangensis SCSIO 5802.</title>
        <authorList>
            <person name="Ding W."/>
        </authorList>
    </citation>
    <scope>NUCLEOTIDE SEQUENCE [LARGE SCALE GENOMIC DNA]</scope>
    <source>
        <strain evidence="3 4">SCSIO 5802</strain>
    </source>
</reference>
<dbReference type="PANTHER" id="PTHR43798">
    <property type="entry name" value="MONOACYLGLYCEROL LIPASE"/>
    <property type="match status" value="1"/>
</dbReference>
<proteinExistence type="predicted"/>
<feature type="region of interest" description="Disordered" evidence="1">
    <location>
        <begin position="1"/>
        <end position="41"/>
    </location>
</feature>
<gene>
    <name evidence="3" type="ORF">G9U55_16155</name>
</gene>
<organism evidence="3 4">
    <name type="scientific">Streptomyces koyangensis</name>
    <dbReference type="NCBI Taxonomy" id="188770"/>
    <lineage>
        <taxon>Bacteria</taxon>
        <taxon>Bacillati</taxon>
        <taxon>Actinomycetota</taxon>
        <taxon>Actinomycetes</taxon>
        <taxon>Kitasatosporales</taxon>
        <taxon>Streptomycetaceae</taxon>
        <taxon>Streptomyces</taxon>
        <taxon>Streptomyces aurantiacus group</taxon>
    </lineage>
</organism>
<protein>
    <submittedName>
        <fullName evidence="3">Alpha/beta hydrolase</fullName>
    </submittedName>
</protein>
<dbReference type="GO" id="GO:0016787">
    <property type="term" value="F:hydrolase activity"/>
    <property type="evidence" value="ECO:0007669"/>
    <property type="project" value="UniProtKB-KW"/>
</dbReference>
<feature type="compositionally biased region" description="Gly residues" evidence="1">
    <location>
        <begin position="19"/>
        <end position="31"/>
    </location>
</feature>
<dbReference type="InterPro" id="IPR029058">
    <property type="entry name" value="AB_hydrolase_fold"/>
</dbReference>
<evidence type="ECO:0000259" key="2">
    <source>
        <dbReference type="Pfam" id="PF00561"/>
    </source>
</evidence>
<feature type="compositionally biased region" description="Basic and acidic residues" evidence="1">
    <location>
        <begin position="1"/>
        <end position="15"/>
    </location>
</feature>
<evidence type="ECO:0000313" key="3">
    <source>
        <dbReference type="EMBL" id="QRF03560.1"/>
    </source>
</evidence>
<name>A0ABX7EI07_9ACTN</name>
<dbReference type="PRINTS" id="PR00111">
    <property type="entry name" value="ABHYDROLASE"/>
</dbReference>
<dbReference type="Proteomes" id="UP000596311">
    <property type="component" value="Chromosome"/>
</dbReference>
<dbReference type="SUPFAM" id="SSF53474">
    <property type="entry name" value="alpha/beta-Hydrolases"/>
    <property type="match status" value="1"/>
</dbReference>